<comment type="caution">
    <text evidence="1">The sequence shown here is derived from an EMBL/GenBank/DDBJ whole genome shotgun (WGS) entry which is preliminary data.</text>
</comment>
<dbReference type="Proteomes" id="UP000286045">
    <property type="component" value="Unassembled WGS sequence"/>
</dbReference>
<evidence type="ECO:0000313" key="1">
    <source>
        <dbReference type="EMBL" id="RWA06985.1"/>
    </source>
</evidence>
<name>A0A439CXR1_9PEZI</name>
<keyword evidence="2" id="KW-1185">Reference proteome</keyword>
<dbReference type="AlphaFoldDB" id="A0A439CXR1"/>
<protein>
    <submittedName>
        <fullName evidence="1">Uncharacterized protein</fullName>
    </submittedName>
</protein>
<dbReference type="Pfam" id="PF21858">
    <property type="entry name" value="DUF6914"/>
    <property type="match status" value="1"/>
</dbReference>
<gene>
    <name evidence="1" type="ORF">EKO27_g8122</name>
</gene>
<accession>A0A439CXR1</accession>
<sequence length="190" mass="21906">MLEEGDLSCMDSKIRQFSIDWYRVDNFLYMARYHWALIVGPGPDLGPESGGMRFHVKEAFNAASVPPWSQLAWAYEERNIGRGPTQMLLVRVVIGKVLDIGRLRCILGRVPVRSEVPGWNCVAWVREAIEEILRDGKVLGAVSTSWEVVRDTAMWYVEQKKRAHRFDGQRQYMAKSQPTWDMLEGKETME</sequence>
<proteinExistence type="predicted"/>
<organism evidence="1 2">
    <name type="scientific">Xylaria grammica</name>
    <dbReference type="NCBI Taxonomy" id="363999"/>
    <lineage>
        <taxon>Eukaryota</taxon>
        <taxon>Fungi</taxon>
        <taxon>Dikarya</taxon>
        <taxon>Ascomycota</taxon>
        <taxon>Pezizomycotina</taxon>
        <taxon>Sordariomycetes</taxon>
        <taxon>Xylariomycetidae</taxon>
        <taxon>Xylariales</taxon>
        <taxon>Xylariaceae</taxon>
        <taxon>Xylaria</taxon>
    </lineage>
</organism>
<dbReference type="EMBL" id="RYZI01000291">
    <property type="protein sequence ID" value="RWA06985.1"/>
    <property type="molecule type" value="Genomic_DNA"/>
</dbReference>
<evidence type="ECO:0000313" key="2">
    <source>
        <dbReference type="Proteomes" id="UP000286045"/>
    </source>
</evidence>
<dbReference type="InterPro" id="IPR054208">
    <property type="entry name" value="DUF6914"/>
</dbReference>
<reference evidence="1 2" key="1">
    <citation type="submission" date="2018-12" db="EMBL/GenBank/DDBJ databases">
        <title>Draft genome sequence of Xylaria grammica IHI A82.</title>
        <authorList>
            <person name="Buettner E."/>
            <person name="Kellner H."/>
        </authorList>
    </citation>
    <scope>NUCLEOTIDE SEQUENCE [LARGE SCALE GENOMIC DNA]</scope>
    <source>
        <strain evidence="1 2">IHI A82</strain>
    </source>
</reference>